<dbReference type="EMBL" id="JASJQH010007279">
    <property type="protein sequence ID" value="KAK9711457.1"/>
    <property type="molecule type" value="Genomic_DNA"/>
</dbReference>
<evidence type="ECO:0000313" key="2">
    <source>
        <dbReference type="Proteomes" id="UP001479436"/>
    </source>
</evidence>
<dbReference type="Proteomes" id="UP001479436">
    <property type="component" value="Unassembled WGS sequence"/>
</dbReference>
<keyword evidence="2" id="KW-1185">Reference proteome</keyword>
<accession>A0ABR2W0I3</accession>
<comment type="caution">
    <text evidence="1">The sequence shown here is derived from an EMBL/GenBank/DDBJ whole genome shotgun (WGS) entry which is preliminary data.</text>
</comment>
<name>A0ABR2W0I3_9FUNG</name>
<reference evidence="1 2" key="1">
    <citation type="submission" date="2023-04" db="EMBL/GenBank/DDBJ databases">
        <title>Genome of Basidiobolus ranarum AG-B5.</title>
        <authorList>
            <person name="Stajich J.E."/>
            <person name="Carter-House D."/>
            <person name="Gryganskyi A."/>
        </authorList>
    </citation>
    <scope>NUCLEOTIDE SEQUENCE [LARGE SCALE GENOMIC DNA]</scope>
    <source>
        <strain evidence="1 2">AG-B5</strain>
    </source>
</reference>
<protein>
    <submittedName>
        <fullName evidence="1">Uncharacterized protein</fullName>
    </submittedName>
</protein>
<sequence>MYHQPSESFKAISSEDALLELDIPITLKFSYEVGTAPAITMIPTTENELKSLYLRLFEMLNLISSGAHYFEK</sequence>
<evidence type="ECO:0000313" key="1">
    <source>
        <dbReference type="EMBL" id="KAK9711457.1"/>
    </source>
</evidence>
<proteinExistence type="predicted"/>
<organism evidence="1 2">
    <name type="scientific">Basidiobolus ranarum</name>
    <dbReference type="NCBI Taxonomy" id="34480"/>
    <lineage>
        <taxon>Eukaryota</taxon>
        <taxon>Fungi</taxon>
        <taxon>Fungi incertae sedis</taxon>
        <taxon>Zoopagomycota</taxon>
        <taxon>Entomophthoromycotina</taxon>
        <taxon>Basidiobolomycetes</taxon>
        <taxon>Basidiobolales</taxon>
        <taxon>Basidiobolaceae</taxon>
        <taxon>Basidiobolus</taxon>
    </lineage>
</organism>
<gene>
    <name evidence="1" type="ORF">K7432_007814</name>
</gene>